<feature type="compositionally biased region" description="Low complexity" evidence="1">
    <location>
        <begin position="86"/>
        <end position="113"/>
    </location>
</feature>
<sequence>MGQAGARRHPEHRWFRLFDTNNPERIVPCHGTIARAACEACGAEMLFDDDCAAVRANIKDIYDPEAPAVSTNFRDGGARGKPRPSSPRSCSSAPRSPTRSSPPSETTSRAPTS</sequence>
<dbReference type="EMBL" id="JAQMWT010000570">
    <property type="protein sequence ID" value="KAJ8599393.1"/>
    <property type="molecule type" value="Genomic_DNA"/>
</dbReference>
<dbReference type="Proteomes" id="UP001230188">
    <property type="component" value="Unassembled WGS sequence"/>
</dbReference>
<feature type="region of interest" description="Disordered" evidence="1">
    <location>
        <begin position="67"/>
        <end position="113"/>
    </location>
</feature>
<keyword evidence="3" id="KW-1185">Reference proteome</keyword>
<evidence type="ECO:0000313" key="3">
    <source>
        <dbReference type="Proteomes" id="UP001230188"/>
    </source>
</evidence>
<dbReference type="AlphaFoldDB" id="A0AAD7U9C4"/>
<evidence type="ECO:0000256" key="1">
    <source>
        <dbReference type="SAM" id="MobiDB-lite"/>
    </source>
</evidence>
<evidence type="ECO:0000313" key="2">
    <source>
        <dbReference type="EMBL" id="KAJ8599393.1"/>
    </source>
</evidence>
<reference evidence="2" key="1">
    <citation type="submission" date="2023-01" db="EMBL/GenBank/DDBJ databases">
        <title>Metagenome sequencing of chrysophaentin producing Chrysophaeum taylorii.</title>
        <authorList>
            <person name="Davison J."/>
            <person name="Bewley C."/>
        </authorList>
    </citation>
    <scope>NUCLEOTIDE SEQUENCE</scope>
    <source>
        <strain evidence="2">NIES-1699</strain>
    </source>
</reference>
<name>A0AAD7U9C4_9STRA</name>
<gene>
    <name evidence="2" type="ORF">CTAYLR_007043</name>
</gene>
<comment type="caution">
    <text evidence="2">The sequence shown here is derived from an EMBL/GenBank/DDBJ whole genome shotgun (WGS) entry which is preliminary data.</text>
</comment>
<protein>
    <submittedName>
        <fullName evidence="2">Uncharacterized protein</fullName>
    </submittedName>
</protein>
<proteinExistence type="predicted"/>
<accession>A0AAD7U9C4</accession>
<organism evidence="2 3">
    <name type="scientific">Chrysophaeum taylorii</name>
    <dbReference type="NCBI Taxonomy" id="2483200"/>
    <lineage>
        <taxon>Eukaryota</taxon>
        <taxon>Sar</taxon>
        <taxon>Stramenopiles</taxon>
        <taxon>Ochrophyta</taxon>
        <taxon>Pelagophyceae</taxon>
        <taxon>Pelagomonadales</taxon>
        <taxon>Pelagomonadaceae</taxon>
        <taxon>Chrysophaeum</taxon>
    </lineage>
</organism>